<feature type="compositionally biased region" description="Acidic residues" evidence="1">
    <location>
        <begin position="22"/>
        <end position="50"/>
    </location>
</feature>
<comment type="caution">
    <text evidence="3">The sequence shown here is derived from an EMBL/GenBank/DDBJ whole genome shotgun (WGS) entry which is preliminary data.</text>
</comment>
<protein>
    <submittedName>
        <fullName evidence="3">Uncharacterized protein</fullName>
    </submittedName>
</protein>
<evidence type="ECO:0000256" key="2">
    <source>
        <dbReference type="SAM" id="SignalP"/>
    </source>
</evidence>
<gene>
    <name evidence="3" type="ORF">BSTOLATCC_MIC5259</name>
</gene>
<feature type="chain" id="PRO_5043459876" evidence="2">
    <location>
        <begin position="19"/>
        <end position="340"/>
    </location>
</feature>
<reference evidence="3" key="1">
    <citation type="submission" date="2021-09" db="EMBL/GenBank/DDBJ databases">
        <authorList>
            <consortium name="AG Swart"/>
            <person name="Singh M."/>
            <person name="Singh A."/>
            <person name="Seah K."/>
            <person name="Emmerich C."/>
        </authorList>
    </citation>
    <scope>NUCLEOTIDE SEQUENCE</scope>
    <source>
        <strain evidence="3">ATCC30299</strain>
    </source>
</reference>
<sequence>MWRRTLLISLILFGLVAGQDATTEEQAPEETTEEQASEESAEEQAPEETTGDATTVSVPGVDEPLVCPKYKCSDKETDTCLNYDDASYTYTLGGCTGDLHCPYFALNVSEAVPCVTEDDPKIDDLTCIEYLKKNDVCVQGESFCHPDYFCKNNETNFYCAKRVGEGKQCQFLDECKVGHICNQGKCIKYWTVEDGEAADSLFACKSAAVKDGVCQATQKTVGDLPKKCQLHSDCTASNGAPGQCVCVPDSKGHSYCALHQSDDLTKEWLATASDGNVEKTAYLYIKAVNYPVIEKASDCYIDDAIDFVPYKKLKKWHKECKSAESSGVILAISAAILALF</sequence>
<name>A0AAU9IC35_9CILI</name>
<organism evidence="3 4">
    <name type="scientific">Blepharisma stoltei</name>
    <dbReference type="NCBI Taxonomy" id="1481888"/>
    <lineage>
        <taxon>Eukaryota</taxon>
        <taxon>Sar</taxon>
        <taxon>Alveolata</taxon>
        <taxon>Ciliophora</taxon>
        <taxon>Postciliodesmatophora</taxon>
        <taxon>Heterotrichea</taxon>
        <taxon>Heterotrichida</taxon>
        <taxon>Blepharismidae</taxon>
        <taxon>Blepharisma</taxon>
    </lineage>
</organism>
<evidence type="ECO:0000256" key="1">
    <source>
        <dbReference type="SAM" id="MobiDB-lite"/>
    </source>
</evidence>
<dbReference type="AlphaFoldDB" id="A0AAU9IC35"/>
<accession>A0AAU9IC35</accession>
<dbReference type="EMBL" id="CAJZBQ010000005">
    <property type="protein sequence ID" value="CAG9312001.1"/>
    <property type="molecule type" value="Genomic_DNA"/>
</dbReference>
<feature type="region of interest" description="Disordered" evidence="1">
    <location>
        <begin position="21"/>
        <end position="60"/>
    </location>
</feature>
<evidence type="ECO:0000313" key="3">
    <source>
        <dbReference type="EMBL" id="CAG9312001.1"/>
    </source>
</evidence>
<proteinExistence type="predicted"/>
<feature type="signal peptide" evidence="2">
    <location>
        <begin position="1"/>
        <end position="18"/>
    </location>
</feature>
<keyword evidence="4" id="KW-1185">Reference proteome</keyword>
<dbReference type="Proteomes" id="UP001162131">
    <property type="component" value="Unassembled WGS sequence"/>
</dbReference>
<evidence type="ECO:0000313" key="4">
    <source>
        <dbReference type="Proteomes" id="UP001162131"/>
    </source>
</evidence>
<keyword evidence="2" id="KW-0732">Signal</keyword>